<name>A0A8H3J5X1_9LECA</name>
<organism evidence="1 2">
    <name type="scientific">Alectoria fallacina</name>
    <dbReference type="NCBI Taxonomy" id="1903189"/>
    <lineage>
        <taxon>Eukaryota</taxon>
        <taxon>Fungi</taxon>
        <taxon>Dikarya</taxon>
        <taxon>Ascomycota</taxon>
        <taxon>Pezizomycotina</taxon>
        <taxon>Lecanoromycetes</taxon>
        <taxon>OSLEUM clade</taxon>
        <taxon>Lecanoromycetidae</taxon>
        <taxon>Lecanorales</taxon>
        <taxon>Lecanorineae</taxon>
        <taxon>Parmeliaceae</taxon>
        <taxon>Alectoria</taxon>
    </lineage>
</organism>
<dbReference type="EMBL" id="CAJPDR010000655">
    <property type="protein sequence ID" value="CAF9941380.1"/>
    <property type="molecule type" value="Genomic_DNA"/>
</dbReference>
<proteinExistence type="predicted"/>
<sequence>MVLTGVSHGISASINLDDIGPECRFPVSHSDVPSSSSSGDVVRVSAVTAVKFTSDLLKRENDCLDTQEDHEPLDEPLGPEVKSDQSFIISSADTYADKTLKEADEKKGIKHVPEAQAALGRVRSLEIFVESRWIQHGRLGI</sequence>
<accession>A0A8H3J5X1</accession>
<evidence type="ECO:0000313" key="2">
    <source>
        <dbReference type="Proteomes" id="UP000664203"/>
    </source>
</evidence>
<evidence type="ECO:0000313" key="1">
    <source>
        <dbReference type="EMBL" id="CAF9941380.1"/>
    </source>
</evidence>
<dbReference type="Proteomes" id="UP000664203">
    <property type="component" value="Unassembled WGS sequence"/>
</dbReference>
<gene>
    <name evidence="1" type="ORF">ALECFALPRED_009090</name>
</gene>
<protein>
    <submittedName>
        <fullName evidence="1">Uncharacterized protein</fullName>
    </submittedName>
</protein>
<reference evidence="1" key="1">
    <citation type="submission" date="2021-03" db="EMBL/GenBank/DDBJ databases">
        <authorList>
            <person name="Tagirdzhanova G."/>
        </authorList>
    </citation>
    <scope>NUCLEOTIDE SEQUENCE</scope>
</reference>
<dbReference type="AlphaFoldDB" id="A0A8H3J5X1"/>
<keyword evidence="2" id="KW-1185">Reference proteome</keyword>
<comment type="caution">
    <text evidence="1">The sequence shown here is derived from an EMBL/GenBank/DDBJ whole genome shotgun (WGS) entry which is preliminary data.</text>
</comment>